<dbReference type="Pfam" id="PF06965">
    <property type="entry name" value="Na_H_antiport_1"/>
    <property type="match status" value="1"/>
</dbReference>
<keyword evidence="8 11" id="KW-0406">Ion transport</keyword>
<keyword evidence="9 11" id="KW-0472">Membrane</keyword>
<keyword evidence="10 11" id="KW-0739">Sodium transport</keyword>
<feature type="transmembrane region" description="Helical" evidence="11">
    <location>
        <begin position="319"/>
        <end position="337"/>
    </location>
</feature>
<comment type="catalytic activity">
    <reaction evidence="11">
        <text>Na(+)(in) + 2 H(+)(out) = Na(+)(out) + 2 H(+)(in)</text>
        <dbReference type="Rhea" id="RHEA:29251"/>
        <dbReference type="ChEBI" id="CHEBI:15378"/>
        <dbReference type="ChEBI" id="CHEBI:29101"/>
    </reaction>
</comment>
<feature type="transmembrane region" description="Helical" evidence="11">
    <location>
        <begin position="349"/>
        <end position="373"/>
    </location>
</feature>
<comment type="subcellular location">
    <subcellularLocation>
        <location evidence="1">Cell inner membrane</location>
        <topology evidence="1">Multi-pass membrane protein</topology>
    </subcellularLocation>
    <subcellularLocation>
        <location evidence="11">Cell membrane</location>
        <topology evidence="11">Multi-pass membrane protein</topology>
    </subcellularLocation>
</comment>
<feature type="transmembrane region" description="Helical" evidence="11">
    <location>
        <begin position="174"/>
        <end position="194"/>
    </location>
</feature>
<dbReference type="PANTHER" id="PTHR30341">
    <property type="entry name" value="SODIUM ION/PROTON ANTIPORTER NHAA-RELATED"/>
    <property type="match status" value="1"/>
</dbReference>
<sequence length="402" mass="42496">MSVSWIRNPQVSAMLLLGAAILGLVIANTGLGPGLDAIKHGHLPFTIFGLDLSFAHWITDGLLVVFFFVVAIELRYEFTQGDLNSVSKAAVPTIAAIGGVALPAIIYFNVAGADGAQGWPIPTATDIAFALGVLALFGRRLPSNVRALLLALAVIDDLVGIFFIAVFFTETLSLPHLLLAVVGVGGFWLLGRIYRGKRGSWPLRIALLAVALITWWLVAMSGIHATIAGVLLGLVLSPAPAESAREKLEPFSNGIVLPVFAFTAASVAIPQVPLSELSPVFWAIVIALPVGKLVGVTVAGLIGQAALRVPKLERVRLSELIGIGLLAGIGFTVALLMNELAHRTAEELIVEGTLGVLAGSLISAVLGAVYVALLSRRYPPVDTTEISTRDAEEYLRRTDSER</sequence>
<organism evidence="12 13">
    <name type="scientific">Agrococcus baldri</name>
    <dbReference type="NCBI Taxonomy" id="153730"/>
    <lineage>
        <taxon>Bacteria</taxon>
        <taxon>Bacillati</taxon>
        <taxon>Actinomycetota</taxon>
        <taxon>Actinomycetes</taxon>
        <taxon>Micrococcales</taxon>
        <taxon>Microbacteriaceae</taxon>
        <taxon>Agrococcus</taxon>
    </lineage>
</organism>
<name>A0AA87RHY7_9MICO</name>
<feature type="transmembrane region" description="Helical" evidence="11">
    <location>
        <begin position="86"/>
        <end position="107"/>
    </location>
</feature>
<dbReference type="PANTHER" id="PTHR30341:SF0">
    <property type="entry name" value="NA(+)_H(+) ANTIPORTER NHAA"/>
    <property type="match status" value="1"/>
</dbReference>
<evidence type="ECO:0000313" key="13">
    <source>
        <dbReference type="Proteomes" id="UP000321749"/>
    </source>
</evidence>
<keyword evidence="4 11" id="KW-1003">Cell membrane</keyword>
<feature type="transmembrane region" description="Helical" evidence="11">
    <location>
        <begin position="201"/>
        <end position="217"/>
    </location>
</feature>
<comment type="function">
    <text evidence="11">Na(+)/H(+) antiporter that extrudes sodium in exchange for external protons.</text>
</comment>
<evidence type="ECO:0000256" key="7">
    <source>
        <dbReference type="ARBA" id="ARBA00023053"/>
    </source>
</evidence>
<dbReference type="EMBL" id="BJUU01000011">
    <property type="protein sequence ID" value="GEK80590.1"/>
    <property type="molecule type" value="Genomic_DNA"/>
</dbReference>
<reference evidence="12 13" key="1">
    <citation type="submission" date="2019-07" db="EMBL/GenBank/DDBJ databases">
        <title>Whole genome shotgun sequence of Agrococcus baldri NBRC 103055.</title>
        <authorList>
            <person name="Hosoyama A."/>
            <person name="Uohara A."/>
            <person name="Ohji S."/>
            <person name="Ichikawa N."/>
        </authorList>
    </citation>
    <scope>NUCLEOTIDE SEQUENCE [LARGE SCALE GENOMIC DNA]</scope>
    <source>
        <strain evidence="12 13">NBRC 103055</strain>
    </source>
</reference>
<keyword evidence="5 11" id="KW-0812">Transmembrane</keyword>
<dbReference type="Proteomes" id="UP000321749">
    <property type="component" value="Unassembled WGS sequence"/>
</dbReference>
<evidence type="ECO:0000256" key="2">
    <source>
        <dbReference type="ARBA" id="ARBA00022448"/>
    </source>
</evidence>
<evidence type="ECO:0000256" key="5">
    <source>
        <dbReference type="ARBA" id="ARBA00022692"/>
    </source>
</evidence>
<dbReference type="AlphaFoldDB" id="A0AA87RHY7"/>
<evidence type="ECO:0000256" key="4">
    <source>
        <dbReference type="ARBA" id="ARBA00022475"/>
    </source>
</evidence>
<evidence type="ECO:0000256" key="1">
    <source>
        <dbReference type="ARBA" id="ARBA00004429"/>
    </source>
</evidence>
<feature type="transmembrane region" description="Helical" evidence="11">
    <location>
        <begin position="54"/>
        <end position="74"/>
    </location>
</feature>
<feature type="transmembrane region" description="Helical" evidence="11">
    <location>
        <begin position="119"/>
        <end position="137"/>
    </location>
</feature>
<accession>A0AA87RHY7</accession>
<dbReference type="InterPro" id="IPR004670">
    <property type="entry name" value="NhaA"/>
</dbReference>
<feature type="transmembrane region" description="Helical" evidence="11">
    <location>
        <begin position="149"/>
        <end position="168"/>
    </location>
</feature>
<proteinExistence type="inferred from homology"/>
<dbReference type="HAMAP" id="MF_01844">
    <property type="entry name" value="NhaA"/>
    <property type="match status" value="1"/>
</dbReference>
<dbReference type="RefSeq" id="WP_146794999.1">
    <property type="nucleotide sequence ID" value="NZ_BJUU01000011.1"/>
</dbReference>
<gene>
    <name evidence="12" type="primary">nhaA3</name>
    <name evidence="11" type="synonym">nhaA</name>
    <name evidence="12" type="ORF">ABA31_19410</name>
</gene>
<dbReference type="GO" id="GO:0005886">
    <property type="term" value="C:plasma membrane"/>
    <property type="evidence" value="ECO:0007669"/>
    <property type="project" value="UniProtKB-SubCell"/>
</dbReference>
<dbReference type="Gene3D" id="1.20.1530.10">
    <property type="entry name" value="Na+/H+ antiporter like domain"/>
    <property type="match status" value="1"/>
</dbReference>
<evidence type="ECO:0000313" key="12">
    <source>
        <dbReference type="EMBL" id="GEK80590.1"/>
    </source>
</evidence>
<evidence type="ECO:0000256" key="3">
    <source>
        <dbReference type="ARBA" id="ARBA00022449"/>
    </source>
</evidence>
<feature type="transmembrane region" description="Helical" evidence="11">
    <location>
        <begin position="251"/>
        <end position="269"/>
    </location>
</feature>
<keyword evidence="6 11" id="KW-1133">Transmembrane helix</keyword>
<dbReference type="GO" id="GO:0015385">
    <property type="term" value="F:sodium:proton antiporter activity"/>
    <property type="evidence" value="ECO:0007669"/>
    <property type="project" value="TreeGrafter"/>
</dbReference>
<evidence type="ECO:0000256" key="6">
    <source>
        <dbReference type="ARBA" id="ARBA00022989"/>
    </source>
</evidence>
<feature type="transmembrane region" description="Helical" evidence="11">
    <location>
        <begin position="281"/>
        <end position="307"/>
    </location>
</feature>
<keyword evidence="2 11" id="KW-0813">Transport</keyword>
<evidence type="ECO:0000256" key="9">
    <source>
        <dbReference type="ARBA" id="ARBA00023136"/>
    </source>
</evidence>
<comment type="caution">
    <text evidence="12">The sequence shown here is derived from an EMBL/GenBank/DDBJ whole genome shotgun (WGS) entry which is preliminary data.</text>
</comment>
<protein>
    <recommendedName>
        <fullName evidence="11">Na(+)/H(+) antiporter NhaA</fullName>
    </recommendedName>
    <alternativeName>
        <fullName evidence="11">Sodium/proton antiporter NhaA</fullName>
    </alternativeName>
</protein>
<comment type="similarity">
    <text evidence="11">Belongs to the NhaA Na(+)/H(+) (TC 2.A.33) antiporter family.</text>
</comment>
<keyword evidence="7 11" id="KW-0915">Sodium</keyword>
<feature type="transmembrane region" description="Helical" evidence="11">
    <location>
        <begin position="223"/>
        <end position="239"/>
    </location>
</feature>
<keyword evidence="13" id="KW-1185">Reference proteome</keyword>
<dbReference type="InterPro" id="IPR023171">
    <property type="entry name" value="Na/H_antiporter_dom_sf"/>
</dbReference>
<evidence type="ECO:0000256" key="10">
    <source>
        <dbReference type="ARBA" id="ARBA00023201"/>
    </source>
</evidence>
<dbReference type="GO" id="GO:0006885">
    <property type="term" value="P:regulation of pH"/>
    <property type="evidence" value="ECO:0007669"/>
    <property type="project" value="InterPro"/>
</dbReference>
<evidence type="ECO:0000256" key="11">
    <source>
        <dbReference type="HAMAP-Rule" id="MF_01844"/>
    </source>
</evidence>
<keyword evidence="3 11" id="KW-0050">Antiport</keyword>
<evidence type="ECO:0000256" key="8">
    <source>
        <dbReference type="ARBA" id="ARBA00023065"/>
    </source>
</evidence>